<dbReference type="RefSeq" id="XP_033604767.1">
    <property type="nucleotide sequence ID" value="XM_033743355.1"/>
</dbReference>
<sequence>MHGSTRCLRAALLLPVFSWSLSFSHLIYPNDRLVPSYLIHMAKLSTAMTSHYGNPRHVTKPAKHSDSIDGADIEWRRFVRTLIRVALLLYMTMTAVLYWFAYDWRWIFYELNKWFLTAHLSVAFYAFLRNEGITDLALKAIYDAVPVVFEWIHSARRIYQWSTVSIISQLTARWEYLATMCENAVPGWAVMVWHSRVFSLVKCSLRLVWLSPQASDVDAFILAWRRLWWKNEKTETTPPSSPLIQNTPGYFPVDRASSPADDESLLEQTRCPKELPYASIGPDSPEMSKIIISPTSSALQGATPTYSVDYSMVGALDVPLGETADGMSSRDKLTPASRSVLCDYAWKGQGPPQKSDARNRIQDILEVDT</sequence>
<gene>
    <name evidence="3" type="ORF">EJ05DRAFT_473224</name>
</gene>
<feature type="transmembrane region" description="Helical" evidence="1">
    <location>
        <begin position="82"/>
        <end position="101"/>
    </location>
</feature>
<evidence type="ECO:0000313" key="3">
    <source>
        <dbReference type="EMBL" id="KAF2762316.1"/>
    </source>
</evidence>
<protein>
    <submittedName>
        <fullName evidence="3">Uncharacterized protein</fullName>
    </submittedName>
</protein>
<keyword evidence="2" id="KW-0732">Signal</keyword>
<feature type="signal peptide" evidence="2">
    <location>
        <begin position="1"/>
        <end position="22"/>
    </location>
</feature>
<proteinExistence type="predicted"/>
<accession>A0A6A6WJE8</accession>
<keyword evidence="1" id="KW-0472">Membrane</keyword>
<evidence type="ECO:0000256" key="1">
    <source>
        <dbReference type="SAM" id="Phobius"/>
    </source>
</evidence>
<organism evidence="3 4">
    <name type="scientific">Pseudovirgaria hyperparasitica</name>
    <dbReference type="NCBI Taxonomy" id="470096"/>
    <lineage>
        <taxon>Eukaryota</taxon>
        <taxon>Fungi</taxon>
        <taxon>Dikarya</taxon>
        <taxon>Ascomycota</taxon>
        <taxon>Pezizomycotina</taxon>
        <taxon>Dothideomycetes</taxon>
        <taxon>Dothideomycetes incertae sedis</taxon>
        <taxon>Acrospermales</taxon>
        <taxon>Acrospermaceae</taxon>
        <taxon>Pseudovirgaria</taxon>
    </lineage>
</organism>
<evidence type="ECO:0000313" key="4">
    <source>
        <dbReference type="Proteomes" id="UP000799437"/>
    </source>
</evidence>
<keyword evidence="1" id="KW-1133">Transmembrane helix</keyword>
<evidence type="ECO:0000256" key="2">
    <source>
        <dbReference type="SAM" id="SignalP"/>
    </source>
</evidence>
<dbReference type="AlphaFoldDB" id="A0A6A6WJE8"/>
<dbReference type="Proteomes" id="UP000799437">
    <property type="component" value="Unassembled WGS sequence"/>
</dbReference>
<name>A0A6A6WJE8_9PEZI</name>
<reference evidence="3" key="1">
    <citation type="journal article" date="2020" name="Stud. Mycol.">
        <title>101 Dothideomycetes genomes: a test case for predicting lifestyles and emergence of pathogens.</title>
        <authorList>
            <person name="Haridas S."/>
            <person name="Albert R."/>
            <person name="Binder M."/>
            <person name="Bloem J."/>
            <person name="Labutti K."/>
            <person name="Salamov A."/>
            <person name="Andreopoulos B."/>
            <person name="Baker S."/>
            <person name="Barry K."/>
            <person name="Bills G."/>
            <person name="Bluhm B."/>
            <person name="Cannon C."/>
            <person name="Castanera R."/>
            <person name="Culley D."/>
            <person name="Daum C."/>
            <person name="Ezra D."/>
            <person name="Gonzalez J."/>
            <person name="Henrissat B."/>
            <person name="Kuo A."/>
            <person name="Liang C."/>
            <person name="Lipzen A."/>
            <person name="Lutzoni F."/>
            <person name="Magnuson J."/>
            <person name="Mondo S."/>
            <person name="Nolan M."/>
            <person name="Ohm R."/>
            <person name="Pangilinan J."/>
            <person name="Park H.-J."/>
            <person name="Ramirez L."/>
            <person name="Alfaro M."/>
            <person name="Sun H."/>
            <person name="Tritt A."/>
            <person name="Yoshinaga Y."/>
            <person name="Zwiers L.-H."/>
            <person name="Turgeon B."/>
            <person name="Goodwin S."/>
            <person name="Spatafora J."/>
            <person name="Crous P."/>
            <person name="Grigoriev I."/>
        </authorList>
    </citation>
    <scope>NUCLEOTIDE SEQUENCE</scope>
    <source>
        <strain evidence="3">CBS 121739</strain>
    </source>
</reference>
<feature type="chain" id="PRO_5025449899" evidence="2">
    <location>
        <begin position="23"/>
        <end position="369"/>
    </location>
</feature>
<dbReference type="EMBL" id="ML996566">
    <property type="protein sequence ID" value="KAF2762316.1"/>
    <property type="molecule type" value="Genomic_DNA"/>
</dbReference>
<keyword evidence="1" id="KW-0812">Transmembrane</keyword>
<dbReference type="GeneID" id="54484409"/>
<keyword evidence="4" id="KW-1185">Reference proteome</keyword>